<dbReference type="Proteomes" id="UP000013897">
    <property type="component" value="Unassembled WGS sequence"/>
</dbReference>
<dbReference type="InterPro" id="IPR004358">
    <property type="entry name" value="Sig_transdc_His_kin-like_C"/>
</dbReference>
<dbReference type="InterPro" id="IPR003594">
    <property type="entry name" value="HATPase_dom"/>
</dbReference>
<feature type="transmembrane region" description="Helical" evidence="14">
    <location>
        <begin position="98"/>
        <end position="116"/>
    </location>
</feature>
<evidence type="ECO:0000256" key="7">
    <source>
        <dbReference type="ARBA" id="ARBA00022692"/>
    </source>
</evidence>
<dbReference type="CDD" id="cd00082">
    <property type="entry name" value="HisKA"/>
    <property type="match status" value="1"/>
</dbReference>
<keyword evidence="8" id="KW-0547">Nucleotide-binding</keyword>
<evidence type="ECO:0000256" key="5">
    <source>
        <dbReference type="ARBA" id="ARBA00022553"/>
    </source>
</evidence>
<evidence type="ECO:0000259" key="16">
    <source>
        <dbReference type="PROSITE" id="PS50885"/>
    </source>
</evidence>
<evidence type="ECO:0000259" key="15">
    <source>
        <dbReference type="PROSITE" id="PS50109"/>
    </source>
</evidence>
<dbReference type="SUPFAM" id="SSF47384">
    <property type="entry name" value="Homodimeric domain of signal transducing histidine kinase"/>
    <property type="match status" value="1"/>
</dbReference>
<evidence type="ECO:0000256" key="3">
    <source>
        <dbReference type="ARBA" id="ARBA00012438"/>
    </source>
</evidence>
<feature type="domain" description="HAMP" evidence="16">
    <location>
        <begin position="118"/>
        <end position="170"/>
    </location>
</feature>
<dbReference type="Gene3D" id="3.30.565.10">
    <property type="entry name" value="Histidine kinase-like ATPase, C-terminal domain"/>
    <property type="match status" value="1"/>
</dbReference>
<dbReference type="Pfam" id="PF00512">
    <property type="entry name" value="HisKA"/>
    <property type="match status" value="1"/>
</dbReference>
<dbReference type="FunFam" id="3.30.565.10:FF:000013">
    <property type="entry name" value="Two-component sensor histidine kinase"/>
    <property type="match status" value="1"/>
</dbReference>
<dbReference type="InterPro" id="IPR036890">
    <property type="entry name" value="HATPase_C_sf"/>
</dbReference>
<dbReference type="InterPro" id="IPR005467">
    <property type="entry name" value="His_kinase_dom"/>
</dbReference>
<evidence type="ECO:0000256" key="11">
    <source>
        <dbReference type="ARBA" id="ARBA00022989"/>
    </source>
</evidence>
<dbReference type="AlphaFoldDB" id="A0A829FH27"/>
<evidence type="ECO:0000256" key="9">
    <source>
        <dbReference type="ARBA" id="ARBA00022777"/>
    </source>
</evidence>
<dbReference type="SUPFAM" id="SSF55874">
    <property type="entry name" value="ATPase domain of HSP90 chaperone/DNA topoisomerase II/histidine kinase"/>
    <property type="match status" value="1"/>
</dbReference>
<feature type="transmembrane region" description="Helical" evidence="14">
    <location>
        <begin position="40"/>
        <end position="66"/>
    </location>
</feature>
<keyword evidence="13 14" id="KW-0472">Membrane</keyword>
<dbReference type="PANTHER" id="PTHR45528">
    <property type="entry name" value="SENSOR HISTIDINE KINASE CPXA"/>
    <property type="match status" value="1"/>
</dbReference>
<evidence type="ECO:0000256" key="8">
    <source>
        <dbReference type="ARBA" id="ARBA00022741"/>
    </source>
</evidence>
<protein>
    <recommendedName>
        <fullName evidence="3">histidine kinase</fullName>
        <ecNumber evidence="3">2.7.13.3</ecNumber>
    </recommendedName>
</protein>
<dbReference type="InterPro" id="IPR003660">
    <property type="entry name" value="HAMP_dom"/>
</dbReference>
<evidence type="ECO:0000256" key="6">
    <source>
        <dbReference type="ARBA" id="ARBA00022679"/>
    </source>
</evidence>
<dbReference type="Pfam" id="PF02518">
    <property type="entry name" value="HATPase_c"/>
    <property type="match status" value="1"/>
</dbReference>
<comment type="caution">
    <text evidence="17">The sequence shown here is derived from an EMBL/GenBank/DDBJ whole genome shotgun (WGS) entry which is preliminary data.</text>
</comment>
<accession>A0A829FH27</accession>
<dbReference type="Gene3D" id="1.10.287.130">
    <property type="match status" value="1"/>
</dbReference>
<keyword evidence="11 14" id="KW-1133">Transmembrane helix</keyword>
<evidence type="ECO:0000256" key="10">
    <source>
        <dbReference type="ARBA" id="ARBA00022840"/>
    </source>
</evidence>
<evidence type="ECO:0000256" key="13">
    <source>
        <dbReference type="ARBA" id="ARBA00023136"/>
    </source>
</evidence>
<dbReference type="SMART" id="SM00387">
    <property type="entry name" value="HATPase_c"/>
    <property type="match status" value="1"/>
</dbReference>
<dbReference type="CDD" id="cd00075">
    <property type="entry name" value="HATPase"/>
    <property type="match status" value="1"/>
</dbReference>
<dbReference type="GO" id="GO:0005524">
    <property type="term" value="F:ATP binding"/>
    <property type="evidence" value="ECO:0007669"/>
    <property type="project" value="UniProtKB-KW"/>
</dbReference>
<evidence type="ECO:0000313" key="17">
    <source>
        <dbReference type="EMBL" id="EOM28832.1"/>
    </source>
</evidence>
<evidence type="ECO:0000256" key="12">
    <source>
        <dbReference type="ARBA" id="ARBA00023012"/>
    </source>
</evidence>
<dbReference type="FunFam" id="1.10.287.130:FF:000008">
    <property type="entry name" value="Two-component sensor histidine kinase"/>
    <property type="match status" value="1"/>
</dbReference>
<sequence length="417" mass="47354">MVKKSFKPFGEWAIKLTQDSKRATEKRRRINLTSKEISELLAEGIITIILLLLLNISILVVISSVINSSPSLTNAIWDSKNIFAERLNTDLFWNGRNFIIPFFFLLDIGVLYWRLIRRYRQMQLRHIISELHYIANGNYDHRIPFELSGDLSRVVTSINGLVDSTVAAIEDERKIEKSKDELITNVSHDIRTPLTSIIGYLGLIEDGQYHSEEDLLKYTHTAYIKAKQMKSLVDDLFEYTKVRQPAVPVNFSAFDMIQLIEQLAADFELEASKKNIQILVQSKVDSLIMDGDTEKLVRVFNNLLTNALKYGKGATKIVIEVERIGSEVVATVKNNGAMIPQQAIDNLFDRFYRVEESRSQATGGTGLGLAIAQSIVALHGGYIYAKSDKQWTSFIMHLPIKKNEKLPIDTQEVIDES</sequence>
<dbReference type="PROSITE" id="PS50885">
    <property type="entry name" value="HAMP"/>
    <property type="match status" value="1"/>
</dbReference>
<name>A0A829FH27_ENTFC</name>
<evidence type="ECO:0000256" key="14">
    <source>
        <dbReference type="SAM" id="Phobius"/>
    </source>
</evidence>
<evidence type="ECO:0000256" key="2">
    <source>
        <dbReference type="ARBA" id="ARBA00004651"/>
    </source>
</evidence>
<keyword evidence="6" id="KW-0808">Transferase</keyword>
<dbReference type="InterPro" id="IPR050398">
    <property type="entry name" value="HssS/ArlS-like"/>
</dbReference>
<dbReference type="EMBL" id="AITY01000001">
    <property type="protein sequence ID" value="EOM28832.1"/>
    <property type="molecule type" value="Genomic_DNA"/>
</dbReference>
<keyword evidence="7 14" id="KW-0812">Transmembrane</keyword>
<evidence type="ECO:0000313" key="18">
    <source>
        <dbReference type="Proteomes" id="UP000013897"/>
    </source>
</evidence>
<dbReference type="PRINTS" id="PR00344">
    <property type="entry name" value="BCTRLSENSOR"/>
</dbReference>
<dbReference type="InterPro" id="IPR003661">
    <property type="entry name" value="HisK_dim/P_dom"/>
</dbReference>
<dbReference type="PROSITE" id="PS50109">
    <property type="entry name" value="HIS_KIN"/>
    <property type="match status" value="1"/>
</dbReference>
<dbReference type="InterPro" id="IPR036097">
    <property type="entry name" value="HisK_dim/P_sf"/>
</dbReference>
<reference evidence="17 18" key="1">
    <citation type="submission" date="2013-02" db="EMBL/GenBank/DDBJ databases">
        <title>The Genome Sequence of Enterococcus faecium HM1072.</title>
        <authorList>
            <consortium name="The Broad Institute Genome Sequencing Platform"/>
            <consortium name="The Broad Institute Genome Sequencing Center for Infectious Disease"/>
            <person name="Earl A.M."/>
            <person name="Gilmore M.S."/>
            <person name="Lebreton F."/>
            <person name="Courvalin P."/>
            <person name="Walker B."/>
            <person name="Young S.K."/>
            <person name="Zeng Q."/>
            <person name="Gargeya S."/>
            <person name="Fitzgerald M."/>
            <person name="Haas B."/>
            <person name="Abouelleil A."/>
            <person name="Alvarado L."/>
            <person name="Arachchi H.M."/>
            <person name="Berlin A.M."/>
            <person name="Chapman S.B."/>
            <person name="Dewar J."/>
            <person name="Goldberg J."/>
            <person name="Griggs A."/>
            <person name="Gujja S."/>
            <person name="Hansen M."/>
            <person name="Howarth C."/>
            <person name="Imamovic A."/>
            <person name="Larimer J."/>
            <person name="McCowan C."/>
            <person name="Murphy C."/>
            <person name="Neiman D."/>
            <person name="Pearson M."/>
            <person name="Priest M."/>
            <person name="Roberts A."/>
            <person name="Saif S."/>
            <person name="Shea T."/>
            <person name="Sisk P."/>
            <person name="Sykes S."/>
            <person name="Wortman J."/>
            <person name="Nusbaum C."/>
            <person name="Birren B."/>
        </authorList>
    </citation>
    <scope>NUCLEOTIDE SEQUENCE [LARGE SCALE GENOMIC DNA]</scope>
    <source>
        <strain evidence="17 18">HM1072</strain>
    </source>
</reference>
<keyword evidence="4" id="KW-1003">Cell membrane</keyword>
<gene>
    <name evidence="17" type="ORF">SSM_00002</name>
</gene>
<comment type="catalytic activity">
    <reaction evidence="1">
        <text>ATP + protein L-histidine = ADP + protein N-phospho-L-histidine.</text>
        <dbReference type="EC" id="2.7.13.3"/>
    </reaction>
</comment>
<proteinExistence type="predicted"/>
<feature type="domain" description="Histidine kinase" evidence="15">
    <location>
        <begin position="185"/>
        <end position="402"/>
    </location>
</feature>
<comment type="subcellular location">
    <subcellularLocation>
        <location evidence="2">Cell membrane</location>
        <topology evidence="2">Multi-pass membrane protein</topology>
    </subcellularLocation>
</comment>
<dbReference type="PANTHER" id="PTHR45528:SF1">
    <property type="entry name" value="SENSOR HISTIDINE KINASE CPXA"/>
    <property type="match status" value="1"/>
</dbReference>
<keyword evidence="10" id="KW-0067">ATP-binding</keyword>
<keyword evidence="9 17" id="KW-0418">Kinase</keyword>
<keyword evidence="5" id="KW-0597">Phosphoprotein</keyword>
<evidence type="ECO:0000256" key="1">
    <source>
        <dbReference type="ARBA" id="ARBA00000085"/>
    </source>
</evidence>
<keyword evidence="12" id="KW-0902">Two-component regulatory system</keyword>
<dbReference type="GO" id="GO:0005886">
    <property type="term" value="C:plasma membrane"/>
    <property type="evidence" value="ECO:0007669"/>
    <property type="project" value="UniProtKB-SubCell"/>
</dbReference>
<evidence type="ECO:0000256" key="4">
    <source>
        <dbReference type="ARBA" id="ARBA00022475"/>
    </source>
</evidence>
<dbReference type="EC" id="2.7.13.3" evidence="3"/>
<dbReference type="SMART" id="SM00388">
    <property type="entry name" value="HisKA"/>
    <property type="match status" value="1"/>
</dbReference>
<dbReference type="GO" id="GO:0000155">
    <property type="term" value="F:phosphorelay sensor kinase activity"/>
    <property type="evidence" value="ECO:0007669"/>
    <property type="project" value="InterPro"/>
</dbReference>
<organism evidence="17 18">
    <name type="scientific">Enterococcus faecium EnGen0192</name>
    <dbReference type="NCBI Taxonomy" id="1157487"/>
    <lineage>
        <taxon>Bacteria</taxon>
        <taxon>Bacillati</taxon>
        <taxon>Bacillota</taxon>
        <taxon>Bacilli</taxon>
        <taxon>Lactobacillales</taxon>
        <taxon>Enterococcaceae</taxon>
        <taxon>Enterococcus</taxon>
    </lineage>
</organism>